<protein>
    <submittedName>
        <fullName evidence="2">Uncharacterized protein</fullName>
    </submittedName>
</protein>
<proteinExistence type="predicted"/>
<organism evidence="2 3">
    <name type="scientific">Kibdelosporangium banguiense</name>
    <dbReference type="NCBI Taxonomy" id="1365924"/>
    <lineage>
        <taxon>Bacteria</taxon>
        <taxon>Bacillati</taxon>
        <taxon>Actinomycetota</taxon>
        <taxon>Actinomycetes</taxon>
        <taxon>Pseudonocardiales</taxon>
        <taxon>Pseudonocardiaceae</taxon>
        <taxon>Kibdelosporangium</taxon>
    </lineage>
</organism>
<dbReference type="RefSeq" id="WP_209646432.1">
    <property type="nucleotide sequence ID" value="NZ_JAGINW010000001.1"/>
</dbReference>
<accession>A0ABS4TZ92</accession>
<keyword evidence="3" id="KW-1185">Reference proteome</keyword>
<comment type="caution">
    <text evidence="2">The sequence shown here is derived from an EMBL/GenBank/DDBJ whole genome shotgun (WGS) entry which is preliminary data.</text>
</comment>
<feature type="region of interest" description="Disordered" evidence="1">
    <location>
        <begin position="268"/>
        <end position="290"/>
    </location>
</feature>
<sequence>MLNAFDMFQAFFLMNGTRCARRIHLEQELKRDLSEFSFSTEGLQKGLESLTVEGKEMAVDEEVRRYYALRELRTVVDIVRRGGDHVSEILNFEPIQDRLNRIRDQVAEFYTTLGVDVAEVPVRVVESLPEPYATKGFSALTADLGDKKRHGIEPGIYFLRAATSPFLAEYFVAHEIIHVWLGTMSPDESCTLFEEGFAELLSIFGYIAQKYTTDVAAGFYRIFRLNSNAHTRFESYVDGLKQVVFAVDDLGGVPELIDRARVGRPSLNASLNGEGSSARERSPMPVEPGARQGMDDAARSLLLFFPRSLVVSAPAFRVAQVAQDGMTIRELSNQASMTVELTAKALDELDARALTTLRKDGQVVSRNLAREHLERGHLRFDFRAVGSTG</sequence>
<evidence type="ECO:0000256" key="1">
    <source>
        <dbReference type="SAM" id="MobiDB-lite"/>
    </source>
</evidence>
<name>A0ABS4TZ92_9PSEU</name>
<dbReference type="Proteomes" id="UP001519332">
    <property type="component" value="Unassembled WGS sequence"/>
</dbReference>
<evidence type="ECO:0000313" key="2">
    <source>
        <dbReference type="EMBL" id="MBP2329715.1"/>
    </source>
</evidence>
<dbReference type="EMBL" id="JAGINW010000001">
    <property type="protein sequence ID" value="MBP2329715.1"/>
    <property type="molecule type" value="Genomic_DNA"/>
</dbReference>
<evidence type="ECO:0000313" key="3">
    <source>
        <dbReference type="Proteomes" id="UP001519332"/>
    </source>
</evidence>
<gene>
    <name evidence="2" type="ORF">JOF56_010100</name>
</gene>
<reference evidence="2 3" key="1">
    <citation type="submission" date="2021-03" db="EMBL/GenBank/DDBJ databases">
        <title>Sequencing the genomes of 1000 actinobacteria strains.</title>
        <authorList>
            <person name="Klenk H.-P."/>
        </authorList>
    </citation>
    <scope>NUCLEOTIDE SEQUENCE [LARGE SCALE GENOMIC DNA]</scope>
    <source>
        <strain evidence="2 3">DSM 46670</strain>
    </source>
</reference>